<reference evidence="5" key="2">
    <citation type="submission" date="2022-06" db="EMBL/GenBank/DDBJ databases">
        <title>Lactococcus from bovine mastitis in China.</title>
        <authorList>
            <person name="Lin Y."/>
            <person name="Han B."/>
        </authorList>
    </citation>
    <scope>NUCLEOTIDE SEQUENCE</scope>
    <source>
        <strain evidence="5">Hebei-B-39</strain>
    </source>
</reference>
<dbReference type="InterPro" id="IPR018060">
    <property type="entry name" value="HTH_AraC"/>
</dbReference>
<dbReference type="GO" id="GO:0003700">
    <property type="term" value="F:DNA-binding transcription factor activity"/>
    <property type="evidence" value="ECO:0007669"/>
    <property type="project" value="InterPro"/>
</dbReference>
<dbReference type="PANTHER" id="PTHR43280:SF28">
    <property type="entry name" value="HTH-TYPE TRANSCRIPTIONAL ACTIVATOR RHAS"/>
    <property type="match status" value="1"/>
</dbReference>
<feature type="domain" description="HTH araC/xylS-type" evidence="4">
    <location>
        <begin position="286"/>
        <end position="384"/>
    </location>
</feature>
<dbReference type="PANTHER" id="PTHR43280">
    <property type="entry name" value="ARAC-FAMILY TRANSCRIPTIONAL REGULATOR"/>
    <property type="match status" value="1"/>
</dbReference>
<dbReference type="RefSeq" id="WP_206889216.1">
    <property type="nucleotide sequence ID" value="NZ_CP086395.1"/>
</dbReference>
<name>A0A9Q8Y534_9LACT</name>
<protein>
    <submittedName>
        <fullName evidence="6">AraC family transcriptional regulator</fullName>
    </submittedName>
</protein>
<evidence type="ECO:0000256" key="1">
    <source>
        <dbReference type="ARBA" id="ARBA00023015"/>
    </source>
</evidence>
<dbReference type="EMBL" id="CP086395">
    <property type="protein sequence ID" value="USJ21464.1"/>
    <property type="molecule type" value="Genomic_DNA"/>
</dbReference>
<proteinExistence type="predicted"/>
<dbReference type="Proteomes" id="UP001056730">
    <property type="component" value="Chromosome"/>
</dbReference>
<dbReference type="AlphaFoldDB" id="A0A9Q8Y534"/>
<dbReference type="Proteomes" id="UP001153203">
    <property type="component" value="Unassembled WGS sequence"/>
</dbReference>
<evidence type="ECO:0000256" key="3">
    <source>
        <dbReference type="ARBA" id="ARBA00023163"/>
    </source>
</evidence>
<evidence type="ECO:0000313" key="6">
    <source>
        <dbReference type="EMBL" id="USJ21464.1"/>
    </source>
</evidence>
<evidence type="ECO:0000259" key="4">
    <source>
        <dbReference type="PROSITE" id="PS01124"/>
    </source>
</evidence>
<evidence type="ECO:0000256" key="2">
    <source>
        <dbReference type="ARBA" id="ARBA00023125"/>
    </source>
</evidence>
<sequence length="390" mass="45953">MDYEALQLVTKQLYYKYLVPFVIINNTDEIIIPKKVDYLESYLKSPYLKQAEKGQILFFEDKDYFFSSFYCDLMEYKNCRVLIGPCGILGTATDSYKFNNHNYLAGVHYSKESRKTFIDFVELFYALLNGKLADSTNYKWIVRQHLSETHTDVILEKNLSLRRYDGSSFDSYEFEKRYIEAIKRNEPEKLEWIFKKMSSTYDAELSTSKLETLKYKCASLIAILTRVSISNGVPILQAYSLSDSLIQKLQRINFTHECLTHIKEGSFLFMELIHAFPYSEKSHLVKQVLYYIDDHLYEQITLKHLSDYTQKNVTHLSTEFKKAVGHTIHKYIIQKKIAEAKHLLLFTSQSYKEIAMLLSFSSQSHFIQSFKRLEDMTPLEFRNKYFSSII</sequence>
<dbReference type="InterPro" id="IPR009057">
    <property type="entry name" value="Homeodomain-like_sf"/>
</dbReference>
<dbReference type="KEGG" id="lfo:LMK00_05560"/>
<dbReference type="GO" id="GO:0043565">
    <property type="term" value="F:sequence-specific DNA binding"/>
    <property type="evidence" value="ECO:0007669"/>
    <property type="project" value="InterPro"/>
</dbReference>
<dbReference type="SMART" id="SM00342">
    <property type="entry name" value="HTH_ARAC"/>
    <property type="match status" value="1"/>
</dbReference>
<dbReference type="SUPFAM" id="SSF46689">
    <property type="entry name" value="Homeodomain-like"/>
    <property type="match status" value="2"/>
</dbReference>
<organism evidence="6 7">
    <name type="scientific">Lactococcus formosensis</name>
    <dbReference type="NCBI Taxonomy" id="1281486"/>
    <lineage>
        <taxon>Bacteria</taxon>
        <taxon>Bacillati</taxon>
        <taxon>Bacillota</taxon>
        <taxon>Bacilli</taxon>
        <taxon>Lactobacillales</taxon>
        <taxon>Streptococcaceae</taxon>
        <taxon>Lactococcus</taxon>
    </lineage>
</organism>
<keyword evidence="1" id="KW-0805">Transcription regulation</keyword>
<keyword evidence="3" id="KW-0804">Transcription</keyword>
<keyword evidence="2" id="KW-0238">DNA-binding</keyword>
<evidence type="ECO:0000313" key="7">
    <source>
        <dbReference type="Proteomes" id="UP001056730"/>
    </source>
</evidence>
<dbReference type="Pfam" id="PF12833">
    <property type="entry name" value="HTH_18"/>
    <property type="match status" value="1"/>
</dbReference>
<evidence type="ECO:0000313" key="5">
    <source>
        <dbReference type="EMBL" id="MDG6193610.1"/>
    </source>
</evidence>
<dbReference type="PROSITE" id="PS01124">
    <property type="entry name" value="HTH_ARAC_FAMILY_2"/>
    <property type="match status" value="1"/>
</dbReference>
<dbReference type="Gene3D" id="1.10.10.60">
    <property type="entry name" value="Homeodomain-like"/>
    <property type="match status" value="2"/>
</dbReference>
<dbReference type="EMBL" id="JAMWGI010000003">
    <property type="protein sequence ID" value="MDG6193610.1"/>
    <property type="molecule type" value="Genomic_DNA"/>
</dbReference>
<reference evidence="6" key="1">
    <citation type="journal article" date="2022" name="Front. Microbiol.">
        <title>Feed Insects as a Reservoir of Granadaene-Producing Lactococci.</title>
        <authorList>
            <person name="Neuzil-Bunesova V."/>
            <person name="Ramirez Garcia A."/>
            <person name="Modrackova N."/>
            <person name="Makovska M."/>
            <person name="Sabolova M."/>
            <person name="Sproer C."/>
            <person name="Bunk B."/>
            <person name="Blom J."/>
            <person name="Schwab C."/>
        </authorList>
    </citation>
    <scope>NUCLEOTIDE SEQUENCE</scope>
    <source>
        <strain evidence="6">I4/6O</strain>
    </source>
</reference>
<accession>A0A9Q8Y534</accession>
<gene>
    <name evidence="6" type="ORF">LMK00_05560</name>
    <name evidence="5" type="ORF">NF708_06290</name>
</gene>